<dbReference type="SFLD" id="SFLDS00029">
    <property type="entry name" value="Radical_SAM"/>
    <property type="match status" value="1"/>
</dbReference>
<keyword evidence="2" id="KW-0313">Glucose metabolism</keyword>
<keyword evidence="6 7" id="KW-0411">Iron-sulfur</keyword>
<keyword evidence="2" id="KW-0119">Carbohydrate metabolism</keyword>
<dbReference type="GO" id="GO:0016829">
    <property type="term" value="F:lyase activity"/>
    <property type="evidence" value="ECO:0007669"/>
    <property type="project" value="UniProtKB-KW"/>
</dbReference>
<keyword evidence="5 7" id="KW-0408">Iron</keyword>
<dbReference type="STRING" id="40754.THII_1883"/>
<dbReference type="SFLD" id="SFLDG01101">
    <property type="entry name" value="Uncharacterised_Radical_SAM_Su"/>
    <property type="match status" value="1"/>
</dbReference>
<accession>A0A090ALY0</accession>
<dbReference type="KEGG" id="tig:THII_1883"/>
<evidence type="ECO:0000256" key="2">
    <source>
        <dbReference type="ARBA" id="ARBA00022526"/>
    </source>
</evidence>
<feature type="binding site" evidence="7">
    <location>
        <position position="97"/>
    </location>
    <ligand>
        <name>[4Fe-4S] cluster</name>
        <dbReference type="ChEBI" id="CHEBI:49883"/>
        <note>4Fe-4S-S-AdoMet</note>
    </ligand>
</feature>
<dbReference type="PROSITE" id="PS51918">
    <property type="entry name" value="RADICAL_SAM"/>
    <property type="match status" value="1"/>
</dbReference>
<feature type="binding site" evidence="7">
    <location>
        <position position="94"/>
    </location>
    <ligand>
        <name>[4Fe-4S] cluster</name>
        <dbReference type="ChEBI" id="CHEBI:49883"/>
        <note>4Fe-4S-S-AdoMet</note>
    </ligand>
</feature>
<keyword evidence="4 7" id="KW-0479">Metal-binding</keyword>
<dbReference type="PANTHER" id="PTHR30352">
    <property type="entry name" value="PYRUVATE FORMATE-LYASE-ACTIVATING ENZYME"/>
    <property type="match status" value="1"/>
</dbReference>
<dbReference type="InterPro" id="IPR058240">
    <property type="entry name" value="rSAM_sf"/>
</dbReference>
<evidence type="ECO:0000256" key="3">
    <source>
        <dbReference type="ARBA" id="ARBA00022691"/>
    </source>
</evidence>
<keyword evidence="10" id="KW-1185">Reference proteome</keyword>
<dbReference type="InterPro" id="IPR016431">
    <property type="entry name" value="Pyrv-formate_lyase-activ_prd"/>
</dbReference>
<dbReference type="HOGENOM" id="CLU_044176_1_0_6"/>
<evidence type="ECO:0000256" key="7">
    <source>
        <dbReference type="PIRSR" id="PIRSR004869-50"/>
    </source>
</evidence>
<dbReference type="InterPro" id="IPR034457">
    <property type="entry name" value="Organic_radical-activating"/>
</dbReference>
<dbReference type="InterPro" id="IPR007197">
    <property type="entry name" value="rSAM"/>
</dbReference>
<gene>
    <name evidence="9" type="ORF">THII_1883</name>
</gene>
<dbReference type="AlphaFoldDB" id="A0A090ALY0"/>
<dbReference type="EMBL" id="AP014633">
    <property type="protein sequence ID" value="BAP56180.1"/>
    <property type="molecule type" value="Genomic_DNA"/>
</dbReference>
<dbReference type="GO" id="GO:0051539">
    <property type="term" value="F:4 iron, 4 sulfur cluster binding"/>
    <property type="evidence" value="ECO:0007669"/>
    <property type="project" value="UniProtKB-KW"/>
</dbReference>
<dbReference type="CDD" id="cd01335">
    <property type="entry name" value="Radical_SAM"/>
    <property type="match status" value="1"/>
</dbReference>
<dbReference type="NCBIfam" id="TIGR04337">
    <property type="entry name" value="AmmeMemoSam_rS"/>
    <property type="match status" value="1"/>
</dbReference>
<evidence type="ECO:0000313" key="9">
    <source>
        <dbReference type="EMBL" id="BAP56180.1"/>
    </source>
</evidence>
<sequence length="366" mass="41102">MKTAILQTVVPTRYWHILADGRVQCDLCPRACQLKIGQRGLCFVRANQDQTIVLTTYGRSSGFCVDPIEKKPLNHFLPGTPILSFGTAGCNLTCKFCQNWDMSKSREMDTLADQADPETIAQAAQQLGCRSVAYTYNDPVIFHEYAIDVAQACQQLGIKSVAVTAGYICKEPRTEFFKYMDAANVDLKAFSEDFYHRLTGGHLQPVLETLLYLQQETQVWFELTTLLIPGENDSESEIEAMTQWVVENLGSHVPLHFTAFHPDWKMLNKPPTPSSTLTRARQIALKNGVRYAYTGNVHDKTGASTYCHQCGQRLIGRDWYLLSDWNLTPTGQCNQCGTACAGLFDAQPGQWGATRLPVRLRDFKRV</sequence>
<dbReference type="InterPro" id="IPR013785">
    <property type="entry name" value="Aldolase_TIM"/>
</dbReference>
<dbReference type="PIRSF" id="PIRSF004869">
    <property type="entry name" value="PflX_prd"/>
    <property type="match status" value="1"/>
</dbReference>
<protein>
    <submittedName>
        <fullName evidence="9">Pyruvate formate lyase-activating protein</fullName>
    </submittedName>
</protein>
<evidence type="ECO:0000256" key="5">
    <source>
        <dbReference type="ARBA" id="ARBA00023004"/>
    </source>
</evidence>
<keyword evidence="9" id="KW-0456">Lyase</keyword>
<keyword evidence="9" id="KW-0670">Pyruvate</keyword>
<keyword evidence="1" id="KW-0004">4Fe-4S</keyword>
<evidence type="ECO:0000313" key="10">
    <source>
        <dbReference type="Proteomes" id="UP000031623"/>
    </source>
</evidence>
<name>A0A090ALY0_9GAMM</name>
<proteinExistence type="predicted"/>
<dbReference type="InterPro" id="IPR027596">
    <property type="entry name" value="AmmeMemoSam_rS"/>
</dbReference>
<dbReference type="GO" id="GO:0046872">
    <property type="term" value="F:metal ion binding"/>
    <property type="evidence" value="ECO:0007669"/>
    <property type="project" value="UniProtKB-KW"/>
</dbReference>
<evidence type="ECO:0000259" key="8">
    <source>
        <dbReference type="PROSITE" id="PS51918"/>
    </source>
</evidence>
<feature type="domain" description="Radical SAM core" evidence="8">
    <location>
        <begin position="75"/>
        <end position="296"/>
    </location>
</feature>
<dbReference type="Gene3D" id="3.20.20.70">
    <property type="entry name" value="Aldolase class I"/>
    <property type="match status" value="1"/>
</dbReference>
<reference evidence="9 10" key="1">
    <citation type="journal article" date="2014" name="ISME J.">
        <title>Ecophysiology of Thioploca ingrica as revealed by the complete genome sequence supplemented with proteomic evidence.</title>
        <authorList>
            <person name="Kojima H."/>
            <person name="Ogura Y."/>
            <person name="Yamamoto N."/>
            <person name="Togashi T."/>
            <person name="Mori H."/>
            <person name="Watanabe T."/>
            <person name="Nemoto F."/>
            <person name="Kurokawa K."/>
            <person name="Hayashi T."/>
            <person name="Fukui M."/>
        </authorList>
    </citation>
    <scope>NUCLEOTIDE SEQUENCE [LARGE SCALE GENOMIC DNA]</scope>
</reference>
<dbReference type="GO" id="GO:0006006">
    <property type="term" value="P:glucose metabolic process"/>
    <property type="evidence" value="ECO:0007669"/>
    <property type="project" value="UniProtKB-KW"/>
</dbReference>
<dbReference type="SUPFAM" id="SSF102114">
    <property type="entry name" value="Radical SAM enzymes"/>
    <property type="match status" value="1"/>
</dbReference>
<feature type="binding site" evidence="7">
    <location>
        <position position="90"/>
    </location>
    <ligand>
        <name>[4Fe-4S] cluster</name>
        <dbReference type="ChEBI" id="CHEBI:49883"/>
        <note>4Fe-4S-S-AdoMet</note>
    </ligand>
</feature>
<dbReference type="PANTHER" id="PTHR30352:SF5">
    <property type="entry name" value="PYRUVATE FORMATE-LYASE 1-ACTIVATING ENZYME"/>
    <property type="match status" value="1"/>
</dbReference>
<evidence type="ECO:0000256" key="4">
    <source>
        <dbReference type="ARBA" id="ARBA00022723"/>
    </source>
</evidence>
<dbReference type="OrthoDB" id="9778883at2"/>
<dbReference type="Proteomes" id="UP000031623">
    <property type="component" value="Chromosome"/>
</dbReference>
<comment type="cofactor">
    <cofactor evidence="7">
        <name>[4Fe-4S] cluster</name>
        <dbReference type="ChEBI" id="CHEBI:49883"/>
    </cofactor>
    <text evidence="7">Binds 1 [4Fe-4S] cluster. The cluster is coordinated with 3 cysteines and an exchangeable S-adenosyl-L-methionine.</text>
</comment>
<organism evidence="9 10">
    <name type="scientific">Thioploca ingrica</name>
    <dbReference type="NCBI Taxonomy" id="40754"/>
    <lineage>
        <taxon>Bacteria</taxon>
        <taxon>Pseudomonadati</taxon>
        <taxon>Pseudomonadota</taxon>
        <taxon>Gammaproteobacteria</taxon>
        <taxon>Thiotrichales</taxon>
        <taxon>Thiotrichaceae</taxon>
        <taxon>Thioploca</taxon>
    </lineage>
</organism>
<evidence type="ECO:0000256" key="6">
    <source>
        <dbReference type="ARBA" id="ARBA00023014"/>
    </source>
</evidence>
<evidence type="ECO:0000256" key="1">
    <source>
        <dbReference type="ARBA" id="ARBA00022485"/>
    </source>
</evidence>
<keyword evidence="3 7" id="KW-0949">S-adenosyl-L-methionine</keyword>
<dbReference type="Pfam" id="PF04055">
    <property type="entry name" value="Radical_SAM"/>
    <property type="match status" value="1"/>
</dbReference>